<dbReference type="STRING" id="1121284.SAMN05660493_01306"/>
<dbReference type="InterPro" id="IPR051803">
    <property type="entry name" value="TA_system_RelE-like_toxin"/>
</dbReference>
<protein>
    <submittedName>
        <fullName evidence="3">ParE toxin of type II toxin-antitoxin system, parDE</fullName>
    </submittedName>
</protein>
<keyword evidence="4" id="KW-1185">Reference proteome</keyword>
<dbReference type="Gene3D" id="3.30.2310.20">
    <property type="entry name" value="RelE-like"/>
    <property type="match status" value="1"/>
</dbReference>
<sequence>MYTLEIKEEANLEIIDAYSYYESQQPGLGETFFEQLGLYFKRITENPKHFEIKNNYREAYIKKFPYLIIYRIEEDNVVVYSVFNTAQNPKKKPN</sequence>
<comment type="similarity">
    <text evidence="1">Belongs to the RelE toxin family.</text>
</comment>
<dbReference type="EMBL" id="FTPU01000011">
    <property type="protein sequence ID" value="SIT96617.1"/>
    <property type="molecule type" value="Genomic_DNA"/>
</dbReference>
<evidence type="ECO:0000256" key="1">
    <source>
        <dbReference type="ARBA" id="ARBA00006226"/>
    </source>
</evidence>
<dbReference type="AlphaFoldDB" id="A0A1U7PV88"/>
<dbReference type="PANTHER" id="PTHR33755">
    <property type="entry name" value="TOXIN PARE1-RELATED"/>
    <property type="match status" value="1"/>
</dbReference>
<dbReference type="RefSeq" id="WP_076782831.1">
    <property type="nucleotide sequence ID" value="NZ_FTPU01000011.1"/>
</dbReference>
<reference evidence="4" key="1">
    <citation type="submission" date="2016-10" db="EMBL/GenBank/DDBJ databases">
        <authorList>
            <person name="Varghese N."/>
            <person name="Submissions S."/>
        </authorList>
    </citation>
    <scope>NUCLEOTIDE SEQUENCE [LARGE SCALE GENOMIC DNA]</scope>
    <source>
        <strain evidence="4">DSM 19482</strain>
    </source>
</reference>
<dbReference type="PANTHER" id="PTHR33755:SF8">
    <property type="entry name" value="TOXIN PARE2"/>
    <property type="match status" value="1"/>
</dbReference>
<dbReference type="InterPro" id="IPR035093">
    <property type="entry name" value="RelE/ParE_toxin_dom_sf"/>
</dbReference>
<keyword evidence="2" id="KW-1277">Toxin-antitoxin system</keyword>
<evidence type="ECO:0000313" key="3">
    <source>
        <dbReference type="EMBL" id="SIT96617.1"/>
    </source>
</evidence>
<dbReference type="OrthoDB" id="595476at2"/>
<evidence type="ECO:0000313" key="4">
    <source>
        <dbReference type="Proteomes" id="UP000187261"/>
    </source>
</evidence>
<dbReference type="Pfam" id="PF05016">
    <property type="entry name" value="ParE_toxin"/>
    <property type="match status" value="1"/>
</dbReference>
<name>A0A1U7PV88_9FLAO</name>
<dbReference type="InterPro" id="IPR007712">
    <property type="entry name" value="RelE/ParE_toxin"/>
</dbReference>
<evidence type="ECO:0000256" key="2">
    <source>
        <dbReference type="ARBA" id="ARBA00022649"/>
    </source>
</evidence>
<proteinExistence type="inferred from homology"/>
<dbReference type="Proteomes" id="UP000187261">
    <property type="component" value="Unassembled WGS sequence"/>
</dbReference>
<organism evidence="3 4">
    <name type="scientific">Epilithonimonas bovis DSM 19482</name>
    <dbReference type="NCBI Taxonomy" id="1121284"/>
    <lineage>
        <taxon>Bacteria</taxon>
        <taxon>Pseudomonadati</taxon>
        <taxon>Bacteroidota</taxon>
        <taxon>Flavobacteriia</taxon>
        <taxon>Flavobacteriales</taxon>
        <taxon>Weeksellaceae</taxon>
        <taxon>Chryseobacterium group</taxon>
        <taxon>Epilithonimonas</taxon>
    </lineage>
</organism>
<accession>A0A1U7PV88</accession>
<gene>
    <name evidence="3" type="ORF">SAMN05660493_01306</name>
</gene>